<keyword evidence="4" id="KW-1185">Reference proteome</keyword>
<accession>Z9JPB3</accession>
<dbReference type="Gene3D" id="2.30.24.10">
    <property type="entry name" value="CAT RNA-binding domain"/>
    <property type="match status" value="1"/>
</dbReference>
<evidence type="ECO:0000256" key="1">
    <source>
        <dbReference type="ARBA" id="ARBA00022737"/>
    </source>
</evidence>
<evidence type="ECO:0000313" key="4">
    <source>
        <dbReference type="Proteomes" id="UP000023067"/>
    </source>
</evidence>
<proteinExistence type="predicted"/>
<dbReference type="InterPro" id="IPR004341">
    <property type="entry name" value="CAT_RNA-bd_dom"/>
</dbReference>
<sequence>MIPPQRLVVQRVHNNNVVLALDEQGRSVVVTGPGVGFGMRRGVLVDTARAEAVYVPADASRATAAAGTLAEIPREEVLAARRIVEEAQALTGLARPEILLLPVADHLHHAIDRARRGTVIDLPLVWEVRQLYPRELAAGRRALEMIRDGLGVQLPADEAAAFALHFVSAGFTGAVLDRTVTMTQSLTEIFDLLDGRLDGPLDRDGEAAARFVTHLRYLFVRLAEGRRVHDVPPLMQGALETSVPATMALAREVAALLQDTWGHDVSEDETTYIALHIHRLVADAGLTL</sequence>
<dbReference type="EMBL" id="JDYK01000029">
    <property type="protein sequence ID" value="EWS79626.1"/>
    <property type="molecule type" value="Genomic_DNA"/>
</dbReference>
<dbReference type="eggNOG" id="COG3711">
    <property type="taxonomic scope" value="Bacteria"/>
</dbReference>
<dbReference type="PANTHER" id="PTHR30185:SF15">
    <property type="entry name" value="CRYPTIC BETA-GLUCOSIDE BGL OPERON ANTITERMINATOR"/>
    <property type="match status" value="1"/>
</dbReference>
<dbReference type="GO" id="GO:0003723">
    <property type="term" value="F:RNA binding"/>
    <property type="evidence" value="ECO:0007669"/>
    <property type="project" value="InterPro"/>
</dbReference>
<dbReference type="GO" id="GO:0006355">
    <property type="term" value="P:regulation of DNA-templated transcription"/>
    <property type="evidence" value="ECO:0007669"/>
    <property type="project" value="InterPro"/>
</dbReference>
<dbReference type="Proteomes" id="UP000023067">
    <property type="component" value="Unassembled WGS sequence"/>
</dbReference>
<dbReference type="InterPro" id="IPR011608">
    <property type="entry name" value="PRD"/>
</dbReference>
<dbReference type="PROSITE" id="PS51372">
    <property type="entry name" value="PRD_2"/>
    <property type="match status" value="2"/>
</dbReference>
<dbReference type="Pfam" id="PF00874">
    <property type="entry name" value="PRD"/>
    <property type="match status" value="2"/>
</dbReference>
<dbReference type="SUPFAM" id="SSF50151">
    <property type="entry name" value="SacY-like RNA-binding domain"/>
    <property type="match status" value="1"/>
</dbReference>
<dbReference type="OrthoDB" id="9813552at2"/>
<evidence type="ECO:0000313" key="3">
    <source>
        <dbReference type="EMBL" id="EWS79626.1"/>
    </source>
</evidence>
<organism evidence="3 4">
    <name type="scientific">Brachybacterium phenoliresistens</name>
    <dbReference type="NCBI Taxonomy" id="396014"/>
    <lineage>
        <taxon>Bacteria</taxon>
        <taxon>Bacillati</taxon>
        <taxon>Actinomycetota</taxon>
        <taxon>Actinomycetes</taxon>
        <taxon>Micrococcales</taxon>
        <taxon>Dermabacteraceae</taxon>
        <taxon>Brachybacterium</taxon>
    </lineage>
</organism>
<comment type="caution">
    <text evidence="3">The sequence shown here is derived from an EMBL/GenBank/DDBJ whole genome shotgun (WGS) entry which is preliminary data.</text>
</comment>
<dbReference type="AlphaFoldDB" id="Z9JPB3"/>
<reference evidence="3 4" key="1">
    <citation type="submission" date="2014-02" db="EMBL/GenBank/DDBJ databases">
        <title>Genome sequence of Brachybacterium phenoliresistens strain W13A50.</title>
        <authorList>
            <person name="Wang X."/>
        </authorList>
    </citation>
    <scope>NUCLEOTIDE SEQUENCE [LARGE SCALE GENOMIC DNA]</scope>
    <source>
        <strain evidence="3 4">W13A50</strain>
    </source>
</reference>
<protein>
    <submittedName>
        <fullName evidence="3">Transcriptional antiterminator</fullName>
    </submittedName>
</protein>
<dbReference type="PATRIC" id="fig|396014.3.peg.3556"/>
<name>Z9JPB3_9MICO</name>
<dbReference type="InterPro" id="IPR036650">
    <property type="entry name" value="CAT_RNA-bd_dom_sf"/>
</dbReference>
<feature type="domain" description="PRD" evidence="2">
    <location>
        <begin position="177"/>
        <end position="287"/>
    </location>
</feature>
<dbReference type="SUPFAM" id="SSF63520">
    <property type="entry name" value="PTS-regulatory domain, PRD"/>
    <property type="match status" value="2"/>
</dbReference>
<dbReference type="Pfam" id="PF03123">
    <property type="entry name" value="CAT_RBD"/>
    <property type="match status" value="1"/>
</dbReference>
<dbReference type="SMART" id="SM01061">
    <property type="entry name" value="CAT_RBD"/>
    <property type="match status" value="1"/>
</dbReference>
<keyword evidence="1" id="KW-0677">Repeat</keyword>
<dbReference type="InterPro" id="IPR050661">
    <property type="entry name" value="BglG_antiterminators"/>
</dbReference>
<dbReference type="Gene3D" id="1.10.1790.10">
    <property type="entry name" value="PRD domain"/>
    <property type="match status" value="2"/>
</dbReference>
<dbReference type="HOGENOM" id="CLU_078802_0_0_11"/>
<dbReference type="PANTHER" id="PTHR30185">
    <property type="entry name" value="CRYPTIC BETA-GLUCOSIDE BGL OPERON ANTITERMINATOR"/>
    <property type="match status" value="1"/>
</dbReference>
<dbReference type="InterPro" id="IPR036634">
    <property type="entry name" value="PRD_sf"/>
</dbReference>
<dbReference type="STRING" id="396014.BF93_10345"/>
<gene>
    <name evidence="3" type="ORF">BF93_10345</name>
</gene>
<evidence type="ECO:0000259" key="2">
    <source>
        <dbReference type="PROSITE" id="PS51372"/>
    </source>
</evidence>
<dbReference type="RefSeq" id="WP_038374534.1">
    <property type="nucleotide sequence ID" value="NZ_BAAAOW010000007.1"/>
</dbReference>
<feature type="domain" description="PRD" evidence="2">
    <location>
        <begin position="71"/>
        <end position="176"/>
    </location>
</feature>